<evidence type="ECO:0000256" key="2">
    <source>
        <dbReference type="ARBA" id="ARBA00022649"/>
    </source>
</evidence>
<evidence type="ECO:0000313" key="4">
    <source>
        <dbReference type="Proteomes" id="UP001317629"/>
    </source>
</evidence>
<dbReference type="InterPro" id="IPR035093">
    <property type="entry name" value="RelE/ParE_toxin_dom_sf"/>
</dbReference>
<keyword evidence="4" id="KW-1185">Reference proteome</keyword>
<comment type="similarity">
    <text evidence="1">Belongs to the RelE toxin family.</text>
</comment>
<evidence type="ECO:0008006" key="5">
    <source>
        <dbReference type="Google" id="ProtNLM"/>
    </source>
</evidence>
<keyword evidence="2" id="KW-1277">Toxin-antitoxin system</keyword>
<name>A0ABM8ECI8_9HYPH</name>
<dbReference type="InterPro" id="IPR051803">
    <property type="entry name" value="TA_system_RelE-like_toxin"/>
</dbReference>
<evidence type="ECO:0000256" key="1">
    <source>
        <dbReference type="ARBA" id="ARBA00006226"/>
    </source>
</evidence>
<dbReference type="RefSeq" id="WP_281929237.1">
    <property type="nucleotide sequence ID" value="NZ_AP027142.1"/>
</dbReference>
<dbReference type="Gene3D" id="3.30.2310.20">
    <property type="entry name" value="RelE-like"/>
    <property type="match status" value="1"/>
</dbReference>
<dbReference type="InterPro" id="IPR007712">
    <property type="entry name" value="RelE/ParE_toxin"/>
</dbReference>
<reference evidence="3 4" key="1">
    <citation type="journal article" date="2023" name="Int. J. Syst. Evol. Microbiol.">
        <title>Methylocystis iwaonis sp. nov., a type II methane-oxidizing bacterium from surface soil of a rice paddy field in Japan, and emended description of the genus Methylocystis (ex Whittenbury et al. 1970) Bowman et al. 1993.</title>
        <authorList>
            <person name="Kaise H."/>
            <person name="Sawadogo J.B."/>
            <person name="Alam M.S."/>
            <person name="Ueno C."/>
            <person name="Dianou D."/>
            <person name="Shinjo R."/>
            <person name="Asakawa S."/>
        </authorList>
    </citation>
    <scope>NUCLEOTIDE SEQUENCE [LARGE SCALE GENOMIC DNA]</scope>
    <source>
        <strain evidence="3 4">SS37A-Re</strain>
    </source>
</reference>
<protein>
    <recommendedName>
        <fullName evidence="5">Type II toxin-antitoxin system RelE/ParE family toxin</fullName>
    </recommendedName>
</protein>
<dbReference type="PANTHER" id="PTHR33755">
    <property type="entry name" value="TOXIN PARE1-RELATED"/>
    <property type="match status" value="1"/>
</dbReference>
<proteinExistence type="inferred from homology"/>
<dbReference type="Proteomes" id="UP001317629">
    <property type="component" value="Chromosome"/>
</dbReference>
<dbReference type="Pfam" id="PF05016">
    <property type="entry name" value="ParE_toxin"/>
    <property type="match status" value="1"/>
</dbReference>
<dbReference type="PANTHER" id="PTHR33755:SF6">
    <property type="entry name" value="PLASMID STABILIZATION SYSTEM PROTEIN"/>
    <property type="match status" value="1"/>
</dbReference>
<evidence type="ECO:0000313" key="3">
    <source>
        <dbReference type="EMBL" id="BDV35728.1"/>
    </source>
</evidence>
<sequence>MARVTLTPAAEAALFDIWATVALDNVRAADGLFQRIMKKARLAAENPRMGAPRPELSANARILVEGRYLIIYEPAEDGLTIIAIVHGARDPESWLAG</sequence>
<dbReference type="EMBL" id="AP027142">
    <property type="protein sequence ID" value="BDV35728.1"/>
    <property type="molecule type" value="Genomic_DNA"/>
</dbReference>
<accession>A0ABM8ECI8</accession>
<gene>
    <name evidence="3" type="ORF">SS37A_32570</name>
</gene>
<organism evidence="3 4">
    <name type="scientific">Methylocystis iwaonis</name>
    <dbReference type="NCBI Taxonomy" id="2885079"/>
    <lineage>
        <taxon>Bacteria</taxon>
        <taxon>Pseudomonadati</taxon>
        <taxon>Pseudomonadota</taxon>
        <taxon>Alphaproteobacteria</taxon>
        <taxon>Hyphomicrobiales</taxon>
        <taxon>Methylocystaceae</taxon>
        <taxon>Methylocystis</taxon>
    </lineage>
</organism>